<evidence type="ECO:0000313" key="3">
    <source>
        <dbReference type="EMBL" id="EGK05858.1"/>
    </source>
</evidence>
<evidence type="ECO:0000259" key="1">
    <source>
        <dbReference type="Pfam" id="PF00534"/>
    </source>
</evidence>
<dbReference type="InterPro" id="IPR028098">
    <property type="entry name" value="Glyco_trans_4-like_N"/>
</dbReference>
<dbReference type="EMBL" id="ADLW01000010">
    <property type="protein sequence ID" value="EGK05858.1"/>
    <property type="molecule type" value="Genomic_DNA"/>
</dbReference>
<gene>
    <name evidence="3" type="ORF">HMPREF9456_02122</name>
</gene>
<dbReference type="eggNOG" id="COG0438">
    <property type="taxonomic scope" value="Bacteria"/>
</dbReference>
<sequence>MNKALFIVVNVDWFFLSHRLPIALAAKEKDYRVTIVSKDTGKREEIEALGLRFINVEFERSGANPLHEFRCIKILYKIYKSEKPDIIHHVTLKASLLGCLAAKLSGIKRVVNAISGFGYNFTDERTGIKQRIIRTMMNMAFKSKKFHFIFQNPDDTNQFMKFNFVSENQIHLIKGSGVDLNKFTYEKPIVKEKVQVILPARMLYDKGIIEFIQAAKKIKDKVVDKAEFVLVGDCDTINLSGIKEEDIKREIDIPFLKWIGFKKDIFSVIKNSDIVVLPSYREGLPKSLIEACAVGRPIVTTNVEGCRECVIEGYNGYLVPAKNIDTLSEKMEDLINDPEKRIRMGLNGRILAEKNFSIDFVIREHLRIYKDLES</sequence>
<dbReference type="GeneID" id="78082752"/>
<dbReference type="PANTHER" id="PTHR12526">
    <property type="entry name" value="GLYCOSYLTRANSFERASE"/>
    <property type="match status" value="1"/>
</dbReference>
<dbReference type="STRING" id="742767.HMPREF9456_02122"/>
<dbReference type="PANTHER" id="PTHR12526:SF638">
    <property type="entry name" value="SPORE COAT PROTEIN SA"/>
    <property type="match status" value="1"/>
</dbReference>
<comment type="caution">
    <text evidence="3">The sequence shown here is derived from an EMBL/GenBank/DDBJ whole genome shotgun (WGS) entry which is preliminary data.</text>
</comment>
<evidence type="ECO:0000313" key="4">
    <source>
        <dbReference type="Proteomes" id="UP000006420"/>
    </source>
</evidence>
<dbReference type="GO" id="GO:0016757">
    <property type="term" value="F:glycosyltransferase activity"/>
    <property type="evidence" value="ECO:0007669"/>
    <property type="project" value="InterPro"/>
</dbReference>
<dbReference type="HOGENOM" id="CLU_009583_8_1_10"/>
<dbReference type="Proteomes" id="UP000006420">
    <property type="component" value="Unassembled WGS sequence"/>
</dbReference>
<evidence type="ECO:0008006" key="5">
    <source>
        <dbReference type="Google" id="ProtNLM"/>
    </source>
</evidence>
<feature type="domain" description="Glycosyltransferase subfamily 4-like N-terminal" evidence="2">
    <location>
        <begin position="8"/>
        <end position="151"/>
    </location>
</feature>
<dbReference type="InterPro" id="IPR001296">
    <property type="entry name" value="Glyco_trans_1"/>
</dbReference>
<reference evidence="3 4" key="1">
    <citation type="submission" date="2011-04" db="EMBL/GenBank/DDBJ databases">
        <title>The Genome Sequence of Dysgonomonas mossii DSM 22836.</title>
        <authorList>
            <consortium name="The Broad Institute Genome Sequencing Platform"/>
            <person name="Earl A."/>
            <person name="Ward D."/>
            <person name="Feldgarden M."/>
            <person name="Gevers D."/>
            <person name="Pudlo N."/>
            <person name="Martens E."/>
            <person name="Allen-Vercoe E."/>
            <person name="Young S.K."/>
            <person name="Zeng Q."/>
            <person name="Gargeya S."/>
            <person name="Fitzgerald M."/>
            <person name="Haas B."/>
            <person name="Abouelleil A."/>
            <person name="Alvarado L."/>
            <person name="Arachchi H.M."/>
            <person name="Berlin A."/>
            <person name="Brown A."/>
            <person name="Chapman S.B."/>
            <person name="Chen Z."/>
            <person name="Dunbar C."/>
            <person name="Freedman E."/>
            <person name="Gearin G."/>
            <person name="Gellesch M."/>
            <person name="Goldberg J."/>
            <person name="Griggs A."/>
            <person name="Gujja S."/>
            <person name="Heiman D."/>
            <person name="Howarth C."/>
            <person name="Larson L."/>
            <person name="Lui A."/>
            <person name="MacDonald P.J.P."/>
            <person name="Mehta T."/>
            <person name="Montmayeur A."/>
            <person name="Murphy C."/>
            <person name="Neiman D."/>
            <person name="Pearson M."/>
            <person name="Priest M."/>
            <person name="Roberts A."/>
            <person name="Saif S."/>
            <person name="Shea T."/>
            <person name="Shenoy N."/>
            <person name="Sisk P."/>
            <person name="Stolte C."/>
            <person name="Sykes S."/>
            <person name="Yandava C."/>
            <person name="Wortman J."/>
            <person name="Nusbaum C."/>
            <person name="Birren B."/>
        </authorList>
    </citation>
    <scope>NUCLEOTIDE SEQUENCE [LARGE SCALE GENOMIC DNA]</scope>
    <source>
        <strain evidence="3 4">DSM 22836</strain>
    </source>
</reference>
<dbReference type="RefSeq" id="WP_006843492.1">
    <property type="nucleotide sequence ID" value="NZ_AQWJ01000005.1"/>
</dbReference>
<accession>F8X242</accession>
<dbReference type="CDD" id="cd03808">
    <property type="entry name" value="GT4_CapM-like"/>
    <property type="match status" value="1"/>
</dbReference>
<evidence type="ECO:0000259" key="2">
    <source>
        <dbReference type="Pfam" id="PF13477"/>
    </source>
</evidence>
<dbReference type="Gene3D" id="3.40.50.2000">
    <property type="entry name" value="Glycogen Phosphorylase B"/>
    <property type="match status" value="2"/>
</dbReference>
<dbReference type="Pfam" id="PF00534">
    <property type="entry name" value="Glycos_transf_1"/>
    <property type="match status" value="1"/>
</dbReference>
<keyword evidence="4" id="KW-1185">Reference proteome</keyword>
<protein>
    <recommendedName>
        <fullName evidence="5">Glycosyltransferase subfamily 4-like N-terminal domain-containing protein</fullName>
    </recommendedName>
</protein>
<feature type="domain" description="Glycosyl transferase family 1" evidence="1">
    <location>
        <begin position="187"/>
        <end position="349"/>
    </location>
</feature>
<dbReference type="Pfam" id="PF13477">
    <property type="entry name" value="Glyco_trans_4_2"/>
    <property type="match status" value="1"/>
</dbReference>
<dbReference type="AlphaFoldDB" id="F8X242"/>
<dbReference type="SUPFAM" id="SSF53756">
    <property type="entry name" value="UDP-Glycosyltransferase/glycogen phosphorylase"/>
    <property type="match status" value="1"/>
</dbReference>
<proteinExistence type="predicted"/>
<organism evidence="3 4">
    <name type="scientific">Dysgonomonas mossii DSM 22836</name>
    <dbReference type="NCBI Taxonomy" id="742767"/>
    <lineage>
        <taxon>Bacteria</taxon>
        <taxon>Pseudomonadati</taxon>
        <taxon>Bacteroidota</taxon>
        <taxon>Bacteroidia</taxon>
        <taxon>Bacteroidales</taxon>
        <taxon>Dysgonomonadaceae</taxon>
        <taxon>Dysgonomonas</taxon>
    </lineage>
</organism>
<dbReference type="OrthoDB" id="9790710at2"/>
<name>F8X242_9BACT</name>